<dbReference type="FunFam" id="3.50.30.20:FF:000001">
    <property type="entry name" value="Carbamoyl-phosphate synthase small chain"/>
    <property type="match status" value="1"/>
</dbReference>
<dbReference type="InterPro" id="IPR017926">
    <property type="entry name" value="GATASE"/>
</dbReference>
<dbReference type="GO" id="GO:0006541">
    <property type="term" value="P:glutamine metabolic process"/>
    <property type="evidence" value="ECO:0007669"/>
    <property type="project" value="InterPro"/>
</dbReference>
<accession>A0A4R2P1Z0</accession>
<evidence type="ECO:0000259" key="12">
    <source>
        <dbReference type="SMART" id="SM01097"/>
    </source>
</evidence>
<feature type="binding site" evidence="11">
    <location>
        <position position="247"/>
    </location>
    <ligand>
        <name>L-glutamine</name>
        <dbReference type="ChEBI" id="CHEBI:58359"/>
    </ligand>
</feature>
<dbReference type="GO" id="GO:0005524">
    <property type="term" value="F:ATP binding"/>
    <property type="evidence" value="ECO:0007669"/>
    <property type="project" value="UniProtKB-UniRule"/>
</dbReference>
<comment type="caution">
    <text evidence="11">Lacks conserved residue(s) required for the propagation of feature annotation.</text>
</comment>
<dbReference type="EC" id="6.3.5.5" evidence="11"/>
<dbReference type="UniPathway" id="UPA00070">
    <property type="reaction ID" value="UER00115"/>
</dbReference>
<dbReference type="InterPro" id="IPR029062">
    <property type="entry name" value="Class_I_gatase-like"/>
</dbReference>
<comment type="pathway">
    <text evidence="2 11">Amino-acid biosynthesis; L-arginine biosynthesis; carbamoyl phosphate from bicarbonate: step 1/1.</text>
</comment>
<name>A0A4R2P1Z0_9BACL</name>
<dbReference type="InterPro" id="IPR002474">
    <property type="entry name" value="CarbamoylP_synth_ssu_N"/>
</dbReference>
<evidence type="ECO:0000313" key="13">
    <source>
        <dbReference type="EMBL" id="TCP28723.1"/>
    </source>
</evidence>
<dbReference type="PROSITE" id="PS51273">
    <property type="entry name" value="GATASE_TYPE_1"/>
    <property type="match status" value="1"/>
</dbReference>
<feature type="binding site" evidence="11">
    <location>
        <position position="250"/>
    </location>
    <ligand>
        <name>L-glutamine</name>
        <dbReference type="ChEBI" id="CHEBI:58359"/>
    </ligand>
</feature>
<dbReference type="PRINTS" id="PR00096">
    <property type="entry name" value="GATASE"/>
</dbReference>
<dbReference type="GO" id="GO:0044205">
    <property type="term" value="P:'de novo' UMP biosynthetic process"/>
    <property type="evidence" value="ECO:0007669"/>
    <property type="project" value="UniProtKB-UniRule"/>
</dbReference>
<proteinExistence type="inferred from homology"/>
<comment type="similarity">
    <text evidence="3 11">Belongs to the CarA family.</text>
</comment>
<dbReference type="UniPathway" id="UPA00068">
    <property type="reaction ID" value="UER00171"/>
</dbReference>
<protein>
    <recommendedName>
        <fullName evidence="11">Carbamoyl phosphate synthase small chain</fullName>
        <ecNumber evidence="11">6.3.5.5</ecNumber>
    </recommendedName>
    <alternativeName>
        <fullName evidence="11">Carbamoyl phosphate synthetase glutamine chain</fullName>
    </alternativeName>
</protein>
<dbReference type="Pfam" id="PF00988">
    <property type="entry name" value="CPSase_sm_chain"/>
    <property type="match status" value="1"/>
</dbReference>
<dbReference type="Pfam" id="PF00117">
    <property type="entry name" value="GATase"/>
    <property type="match status" value="1"/>
</dbReference>
<evidence type="ECO:0000256" key="8">
    <source>
        <dbReference type="ARBA" id="ARBA00022975"/>
    </source>
</evidence>
<dbReference type="GO" id="GO:0006526">
    <property type="term" value="P:L-arginine biosynthetic process"/>
    <property type="evidence" value="ECO:0007669"/>
    <property type="project" value="UniProtKB-UniRule"/>
</dbReference>
<dbReference type="InterPro" id="IPR036480">
    <property type="entry name" value="CarbP_synth_ssu_N_sf"/>
</dbReference>
<keyword evidence="7 11" id="KW-0315">Glutamine amidotransferase</keyword>
<evidence type="ECO:0000313" key="14">
    <source>
        <dbReference type="Proteomes" id="UP000295416"/>
    </source>
</evidence>
<keyword evidence="5 11" id="KW-0547">Nucleotide-binding</keyword>
<dbReference type="AlphaFoldDB" id="A0A4R2P1Z0"/>
<reference evidence="13 14" key="1">
    <citation type="submission" date="2019-03" db="EMBL/GenBank/DDBJ databases">
        <title>Genomic Encyclopedia of Type Strains, Phase IV (KMG-IV): sequencing the most valuable type-strain genomes for metagenomic binning, comparative biology and taxonomic classification.</title>
        <authorList>
            <person name="Goeker M."/>
        </authorList>
    </citation>
    <scope>NUCLEOTIDE SEQUENCE [LARGE SCALE GENOMIC DNA]</scope>
    <source>
        <strain evidence="13 14">DSM 19377</strain>
    </source>
</reference>
<comment type="catalytic activity">
    <reaction evidence="9 11">
        <text>hydrogencarbonate + L-glutamine + 2 ATP + H2O = carbamoyl phosphate + L-glutamate + 2 ADP + phosphate + 2 H(+)</text>
        <dbReference type="Rhea" id="RHEA:18633"/>
        <dbReference type="ChEBI" id="CHEBI:15377"/>
        <dbReference type="ChEBI" id="CHEBI:15378"/>
        <dbReference type="ChEBI" id="CHEBI:17544"/>
        <dbReference type="ChEBI" id="CHEBI:29985"/>
        <dbReference type="ChEBI" id="CHEBI:30616"/>
        <dbReference type="ChEBI" id="CHEBI:43474"/>
        <dbReference type="ChEBI" id="CHEBI:58228"/>
        <dbReference type="ChEBI" id="CHEBI:58359"/>
        <dbReference type="ChEBI" id="CHEBI:456216"/>
        <dbReference type="EC" id="6.3.5.5"/>
    </reaction>
</comment>
<comment type="caution">
    <text evidence="13">The sequence shown here is derived from an EMBL/GenBank/DDBJ whole genome shotgun (WGS) entry which is preliminary data.</text>
</comment>
<dbReference type="InterPro" id="IPR006274">
    <property type="entry name" value="CarbamoylP_synth_ssu"/>
</dbReference>
<comment type="function">
    <text evidence="11">Small subunit of the glutamine-dependent carbamoyl phosphate synthetase (CPSase). CPSase catalyzes the formation of carbamoyl phosphate from the ammonia moiety of glutamine, carbonate, and phosphate donated by ATP, constituting the first step of 2 biosynthetic pathways, one leading to arginine and/or urea and the other to pyrimidine nucleotides. The small subunit (glutamine amidotransferase) binds and cleaves glutamine to supply the large subunit with the substrate ammonia.</text>
</comment>
<dbReference type="OrthoDB" id="9804328at2"/>
<evidence type="ECO:0000256" key="10">
    <source>
        <dbReference type="ARBA" id="ARBA00049285"/>
    </source>
</evidence>
<dbReference type="SUPFAM" id="SSF52317">
    <property type="entry name" value="Class I glutamine amidotransferase-like"/>
    <property type="match status" value="1"/>
</dbReference>
<evidence type="ECO:0000256" key="7">
    <source>
        <dbReference type="ARBA" id="ARBA00022962"/>
    </source>
</evidence>
<organism evidence="13 14">
    <name type="scientific">Scopulibacillus darangshiensis</name>
    <dbReference type="NCBI Taxonomy" id="442528"/>
    <lineage>
        <taxon>Bacteria</taxon>
        <taxon>Bacillati</taxon>
        <taxon>Bacillota</taxon>
        <taxon>Bacilli</taxon>
        <taxon>Bacillales</taxon>
        <taxon>Sporolactobacillaceae</taxon>
        <taxon>Scopulibacillus</taxon>
    </lineage>
</organism>
<evidence type="ECO:0000256" key="5">
    <source>
        <dbReference type="ARBA" id="ARBA00022741"/>
    </source>
</evidence>
<dbReference type="NCBIfam" id="NF009475">
    <property type="entry name" value="PRK12838.1"/>
    <property type="match status" value="1"/>
</dbReference>
<comment type="catalytic activity">
    <reaction evidence="10 11">
        <text>L-glutamine + H2O = L-glutamate + NH4(+)</text>
        <dbReference type="Rhea" id="RHEA:15889"/>
        <dbReference type="ChEBI" id="CHEBI:15377"/>
        <dbReference type="ChEBI" id="CHEBI:28938"/>
        <dbReference type="ChEBI" id="CHEBI:29985"/>
        <dbReference type="ChEBI" id="CHEBI:58359"/>
    </reaction>
</comment>
<keyword evidence="11" id="KW-0028">Amino-acid biosynthesis</keyword>
<dbReference type="InterPro" id="IPR050472">
    <property type="entry name" value="Anth_synth/Amidotransfase"/>
</dbReference>
<feature type="binding site" evidence="11">
    <location>
        <position position="46"/>
    </location>
    <ligand>
        <name>L-glutamine</name>
        <dbReference type="ChEBI" id="CHEBI:58359"/>
    </ligand>
</feature>
<evidence type="ECO:0000256" key="2">
    <source>
        <dbReference type="ARBA" id="ARBA00005077"/>
    </source>
</evidence>
<dbReference type="HAMAP" id="MF_01209">
    <property type="entry name" value="CPSase_S_chain"/>
    <property type="match status" value="1"/>
</dbReference>
<dbReference type="PRINTS" id="PR00097">
    <property type="entry name" value="ANTSNTHASEII"/>
</dbReference>
<comment type="pathway">
    <text evidence="1 11">Pyrimidine metabolism; UMP biosynthesis via de novo pathway; (S)-dihydroorotate from bicarbonate: step 1/3.</text>
</comment>
<evidence type="ECO:0000256" key="4">
    <source>
        <dbReference type="ARBA" id="ARBA00022598"/>
    </source>
</evidence>
<keyword evidence="4 11" id="KW-0436">Ligase</keyword>
<feature type="region of interest" description="CPSase" evidence="11">
    <location>
        <begin position="1"/>
        <end position="170"/>
    </location>
</feature>
<feature type="binding site" evidence="11">
    <location>
        <position position="219"/>
    </location>
    <ligand>
        <name>L-glutamine</name>
        <dbReference type="ChEBI" id="CHEBI:58359"/>
    </ligand>
</feature>
<sequence>MEKGYLVLETGDIFEGMLIGKKTISAGEVVFNTSMTGYQEILTDPSYAGQMITFCYPLIGNYGINHFDDESSKLHLSGAIISDLCLSPSHFQSVKTFAEHLEEAGIPCIAGVDTRAIVKKIRKYGTMKGLITTSPDQGLVKSFVHDPIFKTSMIDKVSVKNIKQYAGDGPHIALVDYGYKKSMLQALLNERCKVTVIPYSTTFTELSSLKPDGVMFSNGPGDPMALQALFPEVKKITEHFPTLGICLGHQMIALAYGATTEKLLFGHRGANHPVKEMLTGKVWMTSQNHSYVVTHNSINTDIFAVTYQNVNDRTIEGLKHKSLPIETVQFHPEAHPGPDDTHYIFETFIQTLRNAGDITYAATR</sequence>
<dbReference type="PANTHER" id="PTHR43418">
    <property type="entry name" value="MULTIFUNCTIONAL TRYPTOPHAN BIOSYNTHESIS PROTEIN-RELATED"/>
    <property type="match status" value="1"/>
</dbReference>
<feature type="binding site" evidence="11">
    <location>
        <position position="291"/>
    </location>
    <ligand>
        <name>L-glutamine</name>
        <dbReference type="ChEBI" id="CHEBI:58359"/>
    </ligand>
</feature>
<feature type="active site" evidence="11">
    <location>
        <position position="331"/>
    </location>
</feature>
<evidence type="ECO:0000256" key="1">
    <source>
        <dbReference type="ARBA" id="ARBA00004812"/>
    </source>
</evidence>
<dbReference type="Gene3D" id="3.40.50.880">
    <property type="match status" value="1"/>
</dbReference>
<dbReference type="GO" id="GO:0004359">
    <property type="term" value="F:glutaminase activity"/>
    <property type="evidence" value="ECO:0007669"/>
    <property type="project" value="RHEA"/>
</dbReference>
<dbReference type="CDD" id="cd01744">
    <property type="entry name" value="GATase1_CPSase"/>
    <property type="match status" value="1"/>
</dbReference>
<evidence type="ECO:0000256" key="3">
    <source>
        <dbReference type="ARBA" id="ARBA00007800"/>
    </source>
</evidence>
<feature type="active site" description="Nucleophile" evidence="11">
    <location>
        <position position="246"/>
    </location>
</feature>
<dbReference type="RefSeq" id="WP_132746391.1">
    <property type="nucleotide sequence ID" value="NZ_SLXK01000016.1"/>
</dbReference>
<evidence type="ECO:0000256" key="11">
    <source>
        <dbReference type="HAMAP-Rule" id="MF_01209"/>
    </source>
</evidence>
<dbReference type="SMART" id="SM01097">
    <property type="entry name" value="CPSase_sm_chain"/>
    <property type="match status" value="1"/>
</dbReference>
<feature type="domain" description="Carbamoyl-phosphate synthase small subunit N-terminal" evidence="12">
    <location>
        <begin position="2"/>
        <end position="132"/>
    </location>
</feature>
<dbReference type="Gene3D" id="3.50.30.20">
    <property type="entry name" value="Carbamoyl-phosphate synthase small subunit, N-terminal domain"/>
    <property type="match status" value="1"/>
</dbReference>
<evidence type="ECO:0000256" key="9">
    <source>
        <dbReference type="ARBA" id="ARBA00048816"/>
    </source>
</evidence>
<feature type="active site" evidence="11">
    <location>
        <position position="333"/>
    </location>
</feature>
<dbReference type="Proteomes" id="UP000295416">
    <property type="component" value="Unassembled WGS sequence"/>
</dbReference>
<comment type="subunit">
    <text evidence="11">Composed of two chains; the small (or glutamine) chain promotes the hydrolysis of glutamine to ammonia, which is used by the large (or ammonia) chain to synthesize carbamoyl phosphate. Tetramer of heterodimers (alpha,beta)4.</text>
</comment>
<dbReference type="SUPFAM" id="SSF52021">
    <property type="entry name" value="Carbamoyl phosphate synthetase, small subunit N-terminal domain"/>
    <property type="match status" value="1"/>
</dbReference>
<dbReference type="PRINTS" id="PR00099">
    <property type="entry name" value="CPSGATASE"/>
</dbReference>
<keyword evidence="11" id="KW-0055">Arginine biosynthesis</keyword>
<dbReference type="NCBIfam" id="TIGR01368">
    <property type="entry name" value="CPSaseIIsmall"/>
    <property type="match status" value="1"/>
</dbReference>
<feature type="binding site" evidence="11">
    <location>
        <position position="221"/>
    </location>
    <ligand>
        <name>L-glutamine</name>
        <dbReference type="ChEBI" id="CHEBI:58359"/>
    </ligand>
</feature>
<dbReference type="GO" id="GO:0006207">
    <property type="term" value="P:'de novo' pyrimidine nucleobase biosynthetic process"/>
    <property type="evidence" value="ECO:0007669"/>
    <property type="project" value="InterPro"/>
</dbReference>
<gene>
    <name evidence="11" type="primary">carA</name>
    <name evidence="13" type="ORF">EV207_11635</name>
</gene>
<dbReference type="GO" id="GO:0004088">
    <property type="term" value="F:carbamoyl-phosphate synthase (glutamine-hydrolyzing) activity"/>
    <property type="evidence" value="ECO:0007669"/>
    <property type="project" value="UniProtKB-UniRule"/>
</dbReference>
<dbReference type="EMBL" id="SLXK01000016">
    <property type="protein sequence ID" value="TCP28723.1"/>
    <property type="molecule type" value="Genomic_DNA"/>
</dbReference>
<feature type="binding site" evidence="11">
    <location>
        <position position="288"/>
    </location>
    <ligand>
        <name>L-glutamine</name>
        <dbReference type="ChEBI" id="CHEBI:58359"/>
    </ligand>
</feature>
<dbReference type="InterPro" id="IPR035686">
    <property type="entry name" value="CPSase_GATase1"/>
</dbReference>
<evidence type="ECO:0000256" key="6">
    <source>
        <dbReference type="ARBA" id="ARBA00022840"/>
    </source>
</evidence>
<keyword evidence="8 11" id="KW-0665">Pyrimidine biosynthesis</keyword>
<keyword evidence="14" id="KW-1185">Reference proteome</keyword>
<dbReference type="PANTHER" id="PTHR43418:SF7">
    <property type="entry name" value="CARBAMOYL-PHOSPHATE SYNTHASE SMALL CHAIN"/>
    <property type="match status" value="1"/>
</dbReference>
<keyword evidence="6 11" id="KW-0067">ATP-binding</keyword>